<dbReference type="PIRSF" id="PIRSF000390">
    <property type="entry name" value="PLP_StrS"/>
    <property type="match status" value="1"/>
</dbReference>
<dbReference type="EMBL" id="MEUI01000027">
    <property type="protein sequence ID" value="OGC33803.1"/>
    <property type="molecule type" value="Genomic_DNA"/>
</dbReference>
<dbReference type="SUPFAM" id="SSF53383">
    <property type="entry name" value="PLP-dependent transferases"/>
    <property type="match status" value="1"/>
</dbReference>
<dbReference type="PANTHER" id="PTHR30244">
    <property type="entry name" value="TRANSAMINASE"/>
    <property type="match status" value="1"/>
</dbReference>
<dbReference type="Gene3D" id="3.40.640.10">
    <property type="entry name" value="Type I PLP-dependent aspartate aminotransferase-like (Major domain)"/>
    <property type="match status" value="1"/>
</dbReference>
<protein>
    <submittedName>
        <fullName evidence="4">UDP-4-amino-4, 6-dideoxy-N-acetyl-beta-L-altrosamine transaminase</fullName>
    </submittedName>
</protein>
<dbReference type="GO" id="GO:0000271">
    <property type="term" value="P:polysaccharide biosynthetic process"/>
    <property type="evidence" value="ECO:0007669"/>
    <property type="project" value="TreeGrafter"/>
</dbReference>
<keyword evidence="2 3" id="KW-0663">Pyridoxal phosphate</keyword>
<dbReference type="PANTHER" id="PTHR30244:SF34">
    <property type="entry name" value="DTDP-4-AMINO-4,6-DIDEOXYGALACTOSE TRANSAMINASE"/>
    <property type="match status" value="1"/>
</dbReference>
<evidence type="ECO:0000256" key="3">
    <source>
        <dbReference type="RuleBase" id="RU004508"/>
    </source>
</evidence>
<accession>A0A1F4TP06</accession>
<dbReference type="Pfam" id="PF01041">
    <property type="entry name" value="DegT_DnrJ_EryC1"/>
    <property type="match status" value="1"/>
</dbReference>
<dbReference type="Proteomes" id="UP000177309">
    <property type="component" value="Unassembled WGS sequence"/>
</dbReference>
<dbReference type="InterPro" id="IPR020026">
    <property type="entry name" value="PseC"/>
</dbReference>
<feature type="active site" description="Proton acceptor" evidence="1">
    <location>
        <position position="186"/>
    </location>
</feature>
<reference evidence="4 5" key="1">
    <citation type="journal article" date="2016" name="Nat. Commun.">
        <title>Thousands of microbial genomes shed light on interconnected biogeochemical processes in an aquifer system.</title>
        <authorList>
            <person name="Anantharaman K."/>
            <person name="Brown C.T."/>
            <person name="Hug L.A."/>
            <person name="Sharon I."/>
            <person name="Castelle C.J."/>
            <person name="Probst A.J."/>
            <person name="Thomas B.C."/>
            <person name="Singh A."/>
            <person name="Wilkins M.J."/>
            <person name="Karaoz U."/>
            <person name="Brodie E.L."/>
            <person name="Williams K.H."/>
            <person name="Hubbard S.S."/>
            <person name="Banfield J.F."/>
        </authorList>
    </citation>
    <scope>NUCLEOTIDE SEQUENCE [LARGE SCALE GENOMIC DNA]</scope>
</reference>
<dbReference type="CDD" id="cd00616">
    <property type="entry name" value="AHBA_syn"/>
    <property type="match status" value="1"/>
</dbReference>
<dbReference type="InterPro" id="IPR015421">
    <property type="entry name" value="PyrdxlP-dep_Trfase_major"/>
</dbReference>
<evidence type="ECO:0000313" key="5">
    <source>
        <dbReference type="Proteomes" id="UP000177309"/>
    </source>
</evidence>
<gene>
    <name evidence="4" type="ORF">A2462_01745</name>
</gene>
<dbReference type="InterPro" id="IPR015424">
    <property type="entry name" value="PyrdxlP-dep_Trfase"/>
</dbReference>
<comment type="caution">
    <text evidence="4">The sequence shown here is derived from an EMBL/GenBank/DDBJ whole genome shotgun (WGS) entry which is preliminary data.</text>
</comment>
<dbReference type="Gene3D" id="3.90.1150.10">
    <property type="entry name" value="Aspartate Aminotransferase, domain 1"/>
    <property type="match status" value="1"/>
</dbReference>
<evidence type="ECO:0000313" key="4">
    <source>
        <dbReference type="EMBL" id="OGC33803.1"/>
    </source>
</evidence>
<name>A0A1F4TP06_UNCSA</name>
<sequence length="382" mass="42725">MAKKLIPYATQWVDEDDIAAVVAALGSSNLTQGPRVLEFEEKMAAYCGAKYAVAVNSGTSALHLACLAAGISFGDEVITSPITFVASANCVLYCGAKPVFADVQEDIINIDSDEVRKKIGPKTKALIPVHFSGNPCEMEKINALAKENKLLVIEDASHALGAKYQGQMIGSGQFSDLTVFSFHAVKHIAIGEGGMVLTNNKDLYEKLLLYRSHGITRDRKDLNNYEGDWFYEMHSLGYNFRLTDIQSALGISQLNKLDAFVDRRKEISRRYHEAFADFQKVKVLVETDGAESSYHLFVILVEDRKTVFYKLREAGIMVNVHYLPIYLQPYYRQLGYLPGLCPVAEGYYKKTLSLPMYPKLSDQEVDFVIDTVKDILLKERMA</sequence>
<dbReference type="InterPro" id="IPR000653">
    <property type="entry name" value="DegT/StrS_aminotransferase"/>
</dbReference>
<comment type="similarity">
    <text evidence="3">Belongs to the DegT/DnrJ/EryC1 family.</text>
</comment>
<evidence type="ECO:0000256" key="2">
    <source>
        <dbReference type="PIRSR" id="PIRSR000390-2"/>
    </source>
</evidence>
<dbReference type="NCBIfam" id="TIGR03588">
    <property type="entry name" value="PseC"/>
    <property type="match status" value="1"/>
</dbReference>
<evidence type="ECO:0000256" key="1">
    <source>
        <dbReference type="PIRSR" id="PIRSR000390-1"/>
    </source>
</evidence>
<dbReference type="AlphaFoldDB" id="A0A1F4TP06"/>
<proteinExistence type="inferred from homology"/>
<dbReference type="GO" id="GO:0008483">
    <property type="term" value="F:transaminase activity"/>
    <property type="evidence" value="ECO:0007669"/>
    <property type="project" value="TreeGrafter"/>
</dbReference>
<organism evidence="4 5">
    <name type="scientific">candidate division WOR-1 bacterium RIFOXYC2_FULL_41_25</name>
    <dbReference type="NCBI Taxonomy" id="1802586"/>
    <lineage>
        <taxon>Bacteria</taxon>
        <taxon>Bacillati</taxon>
        <taxon>Saganbacteria</taxon>
    </lineage>
</organism>
<feature type="modified residue" description="N6-(pyridoxal phosphate)lysine" evidence="2">
    <location>
        <position position="186"/>
    </location>
</feature>
<dbReference type="InterPro" id="IPR015422">
    <property type="entry name" value="PyrdxlP-dep_Trfase_small"/>
</dbReference>
<dbReference type="GO" id="GO:0030170">
    <property type="term" value="F:pyridoxal phosphate binding"/>
    <property type="evidence" value="ECO:0007669"/>
    <property type="project" value="TreeGrafter"/>
</dbReference>